<dbReference type="Pfam" id="PF00903">
    <property type="entry name" value="Glyoxalase"/>
    <property type="match status" value="1"/>
</dbReference>
<comment type="caution">
    <text evidence="2">The sequence shown here is derived from an EMBL/GenBank/DDBJ whole genome shotgun (WGS) entry which is preliminary data.</text>
</comment>
<evidence type="ECO:0000313" key="3">
    <source>
        <dbReference type="Proteomes" id="UP000584824"/>
    </source>
</evidence>
<dbReference type="Proteomes" id="UP000584824">
    <property type="component" value="Unassembled WGS sequence"/>
</dbReference>
<dbReference type="InterPro" id="IPR037523">
    <property type="entry name" value="VOC_core"/>
</dbReference>
<accession>A0A7W6P2Z6</accession>
<dbReference type="InterPro" id="IPR004360">
    <property type="entry name" value="Glyas_Fos-R_dOase_dom"/>
</dbReference>
<dbReference type="RefSeq" id="WP_183794382.1">
    <property type="nucleotide sequence ID" value="NZ_JACIDU010000017.1"/>
</dbReference>
<sequence length="124" mass="13156">MLDHLSIAVSDIARSKAFYTAVLATLGYQPQKDFGDAVGFGDGKGSDPGGDFWIVEKPPAMPLPHFAFSATTREEVDAFHAAAIAAGGTDNGPPGIRQAYHPHYYATFVIDPDGYNIEAVCHSG</sequence>
<gene>
    <name evidence="2" type="ORF">GGQ66_003741</name>
</gene>
<dbReference type="PROSITE" id="PS51819">
    <property type="entry name" value="VOC"/>
    <property type="match status" value="1"/>
</dbReference>
<dbReference type="PANTHER" id="PTHR35006">
    <property type="entry name" value="GLYOXALASE FAMILY PROTEIN (AFU_ORTHOLOGUE AFUA_5G14830)"/>
    <property type="match status" value="1"/>
</dbReference>
<dbReference type="InterPro" id="IPR029068">
    <property type="entry name" value="Glyas_Bleomycin-R_OHBP_Dase"/>
</dbReference>
<dbReference type="AlphaFoldDB" id="A0A7W6P2Z6"/>
<dbReference type="SUPFAM" id="SSF54593">
    <property type="entry name" value="Glyoxalase/Bleomycin resistance protein/Dihydroxybiphenyl dioxygenase"/>
    <property type="match status" value="1"/>
</dbReference>
<organism evidence="2 3">
    <name type="scientific">Allorhizobium borbori</name>
    <dbReference type="NCBI Taxonomy" id="485907"/>
    <lineage>
        <taxon>Bacteria</taxon>
        <taxon>Pseudomonadati</taxon>
        <taxon>Pseudomonadota</taxon>
        <taxon>Alphaproteobacteria</taxon>
        <taxon>Hyphomicrobiales</taxon>
        <taxon>Rhizobiaceae</taxon>
        <taxon>Rhizobium/Agrobacterium group</taxon>
        <taxon>Allorhizobium</taxon>
    </lineage>
</organism>
<protein>
    <submittedName>
        <fullName evidence="2">Catechol 2,3-dioxygenase-like lactoylglutathione lyase family enzyme</fullName>
    </submittedName>
</protein>
<keyword evidence="2" id="KW-0223">Dioxygenase</keyword>
<feature type="domain" description="VOC" evidence="1">
    <location>
        <begin position="1"/>
        <end position="122"/>
    </location>
</feature>
<dbReference type="EMBL" id="JACIDU010000017">
    <property type="protein sequence ID" value="MBB4105158.1"/>
    <property type="molecule type" value="Genomic_DNA"/>
</dbReference>
<evidence type="ECO:0000259" key="1">
    <source>
        <dbReference type="PROSITE" id="PS51819"/>
    </source>
</evidence>
<dbReference type="PANTHER" id="PTHR35006:SF2">
    <property type="entry name" value="GLYOXALASE FAMILY PROTEIN (AFU_ORTHOLOGUE AFUA_5G14830)"/>
    <property type="match status" value="1"/>
</dbReference>
<dbReference type="GO" id="GO:0051213">
    <property type="term" value="F:dioxygenase activity"/>
    <property type="evidence" value="ECO:0007669"/>
    <property type="project" value="UniProtKB-KW"/>
</dbReference>
<dbReference type="GO" id="GO:0016829">
    <property type="term" value="F:lyase activity"/>
    <property type="evidence" value="ECO:0007669"/>
    <property type="project" value="UniProtKB-KW"/>
</dbReference>
<proteinExistence type="predicted"/>
<dbReference type="CDD" id="cd07262">
    <property type="entry name" value="VOC_like"/>
    <property type="match status" value="1"/>
</dbReference>
<keyword evidence="3" id="KW-1185">Reference proteome</keyword>
<reference evidence="2 3" key="1">
    <citation type="submission" date="2020-08" db="EMBL/GenBank/DDBJ databases">
        <title>Genomic Encyclopedia of Type Strains, Phase IV (KMG-IV): sequencing the most valuable type-strain genomes for metagenomic binning, comparative biology and taxonomic classification.</title>
        <authorList>
            <person name="Goeker M."/>
        </authorList>
    </citation>
    <scope>NUCLEOTIDE SEQUENCE [LARGE SCALE GENOMIC DNA]</scope>
    <source>
        <strain evidence="2 3">DSM 26385</strain>
    </source>
</reference>
<keyword evidence="2" id="KW-0456">Lyase</keyword>
<evidence type="ECO:0000313" key="2">
    <source>
        <dbReference type="EMBL" id="MBB4105158.1"/>
    </source>
</evidence>
<name>A0A7W6P2Z6_9HYPH</name>
<keyword evidence="2" id="KW-0560">Oxidoreductase</keyword>
<dbReference type="Gene3D" id="3.10.180.10">
    <property type="entry name" value="2,3-Dihydroxybiphenyl 1,2-Dioxygenase, domain 1"/>
    <property type="match status" value="1"/>
</dbReference>